<protein>
    <submittedName>
        <fullName evidence="2">Uncharacterized protein</fullName>
    </submittedName>
</protein>
<feature type="non-terminal residue" evidence="2">
    <location>
        <position position="1"/>
    </location>
</feature>
<dbReference type="EMBL" id="CAJOBE010047295">
    <property type="protein sequence ID" value="CAF4345868.1"/>
    <property type="molecule type" value="Genomic_DNA"/>
</dbReference>
<sequence>DRQSVESGQGPPPVPVHGPALQPSPQ</sequence>
<dbReference type="Proteomes" id="UP000663874">
    <property type="component" value="Unassembled WGS sequence"/>
</dbReference>
<proteinExistence type="predicted"/>
<evidence type="ECO:0000313" key="3">
    <source>
        <dbReference type="Proteomes" id="UP000663874"/>
    </source>
</evidence>
<feature type="region of interest" description="Disordered" evidence="1">
    <location>
        <begin position="1"/>
        <end position="26"/>
    </location>
</feature>
<feature type="compositionally biased region" description="Pro residues" evidence="1">
    <location>
        <begin position="10"/>
        <end position="26"/>
    </location>
</feature>
<name>A0A820KPJ8_9BILA</name>
<accession>A0A820KPJ8</accession>
<organism evidence="2 3">
    <name type="scientific">Rotaria sordida</name>
    <dbReference type="NCBI Taxonomy" id="392033"/>
    <lineage>
        <taxon>Eukaryota</taxon>
        <taxon>Metazoa</taxon>
        <taxon>Spiralia</taxon>
        <taxon>Gnathifera</taxon>
        <taxon>Rotifera</taxon>
        <taxon>Eurotatoria</taxon>
        <taxon>Bdelloidea</taxon>
        <taxon>Philodinida</taxon>
        <taxon>Philodinidae</taxon>
        <taxon>Rotaria</taxon>
    </lineage>
</organism>
<gene>
    <name evidence="2" type="ORF">FNK824_LOCUS42171</name>
</gene>
<comment type="caution">
    <text evidence="2">The sequence shown here is derived from an EMBL/GenBank/DDBJ whole genome shotgun (WGS) entry which is preliminary data.</text>
</comment>
<evidence type="ECO:0000256" key="1">
    <source>
        <dbReference type="SAM" id="MobiDB-lite"/>
    </source>
</evidence>
<evidence type="ECO:0000313" key="2">
    <source>
        <dbReference type="EMBL" id="CAF4345868.1"/>
    </source>
</evidence>
<dbReference type="AlphaFoldDB" id="A0A820KPJ8"/>
<reference evidence="2" key="1">
    <citation type="submission" date="2021-02" db="EMBL/GenBank/DDBJ databases">
        <authorList>
            <person name="Nowell W R."/>
        </authorList>
    </citation>
    <scope>NUCLEOTIDE SEQUENCE</scope>
</reference>